<dbReference type="InterPro" id="IPR017853">
    <property type="entry name" value="GH"/>
</dbReference>
<sequence length="63" mass="6909">MMWWLSPAAGCELPAASWREGVDGVVGERGRGDVTYDGRALIINGTRVMLFSGEIHYPRSSPE</sequence>
<reference evidence="1" key="2">
    <citation type="submission" date="2013-04" db="UniProtKB">
        <authorList>
            <consortium name="EnsemblPlants"/>
        </authorList>
    </citation>
    <scope>IDENTIFICATION</scope>
</reference>
<dbReference type="EnsemblPlants" id="OB05G25190.1">
    <property type="protein sequence ID" value="OB05G25190.1"/>
    <property type="gene ID" value="OB05G25190"/>
</dbReference>
<name>J3M7E5_ORYBR</name>
<dbReference type="STRING" id="4533.J3M7E5"/>
<evidence type="ECO:0000313" key="2">
    <source>
        <dbReference type="Proteomes" id="UP000006038"/>
    </source>
</evidence>
<dbReference type="Proteomes" id="UP000006038">
    <property type="component" value="Chromosome 5"/>
</dbReference>
<organism evidence="1">
    <name type="scientific">Oryza brachyantha</name>
    <name type="common">malo sina</name>
    <dbReference type="NCBI Taxonomy" id="4533"/>
    <lineage>
        <taxon>Eukaryota</taxon>
        <taxon>Viridiplantae</taxon>
        <taxon>Streptophyta</taxon>
        <taxon>Embryophyta</taxon>
        <taxon>Tracheophyta</taxon>
        <taxon>Spermatophyta</taxon>
        <taxon>Magnoliopsida</taxon>
        <taxon>Liliopsida</taxon>
        <taxon>Poales</taxon>
        <taxon>Poaceae</taxon>
        <taxon>BOP clade</taxon>
        <taxon>Oryzoideae</taxon>
        <taxon>Oryzeae</taxon>
        <taxon>Oryzinae</taxon>
        <taxon>Oryza</taxon>
    </lineage>
</organism>
<dbReference type="AlphaFoldDB" id="J3M7E5"/>
<protein>
    <submittedName>
        <fullName evidence="1">Uncharacterized protein</fullName>
    </submittedName>
</protein>
<dbReference type="Gramene" id="OB05G25190.1">
    <property type="protein sequence ID" value="OB05G25190.1"/>
    <property type="gene ID" value="OB05G25190"/>
</dbReference>
<dbReference type="SUPFAM" id="SSF51445">
    <property type="entry name" value="(Trans)glycosidases"/>
    <property type="match status" value="1"/>
</dbReference>
<evidence type="ECO:0000313" key="1">
    <source>
        <dbReference type="EnsemblPlants" id="OB05G25190.1"/>
    </source>
</evidence>
<accession>J3M7E5</accession>
<reference evidence="1" key="1">
    <citation type="journal article" date="2013" name="Nat. Commun.">
        <title>Whole-genome sequencing of Oryza brachyantha reveals mechanisms underlying Oryza genome evolution.</title>
        <authorList>
            <person name="Chen J."/>
            <person name="Huang Q."/>
            <person name="Gao D."/>
            <person name="Wang J."/>
            <person name="Lang Y."/>
            <person name="Liu T."/>
            <person name="Li B."/>
            <person name="Bai Z."/>
            <person name="Luis Goicoechea J."/>
            <person name="Liang C."/>
            <person name="Chen C."/>
            <person name="Zhang W."/>
            <person name="Sun S."/>
            <person name="Liao Y."/>
            <person name="Zhang X."/>
            <person name="Yang L."/>
            <person name="Song C."/>
            <person name="Wang M."/>
            <person name="Shi J."/>
            <person name="Liu G."/>
            <person name="Liu J."/>
            <person name="Zhou H."/>
            <person name="Zhou W."/>
            <person name="Yu Q."/>
            <person name="An N."/>
            <person name="Chen Y."/>
            <person name="Cai Q."/>
            <person name="Wang B."/>
            <person name="Liu B."/>
            <person name="Min J."/>
            <person name="Huang Y."/>
            <person name="Wu H."/>
            <person name="Li Z."/>
            <person name="Zhang Y."/>
            <person name="Yin Y."/>
            <person name="Song W."/>
            <person name="Jiang J."/>
            <person name="Jackson S.A."/>
            <person name="Wing R.A."/>
            <person name="Wang J."/>
            <person name="Chen M."/>
        </authorList>
    </citation>
    <scope>NUCLEOTIDE SEQUENCE [LARGE SCALE GENOMIC DNA]</scope>
    <source>
        <strain evidence="1">cv. IRGC 101232</strain>
    </source>
</reference>
<keyword evidence="2" id="KW-1185">Reference proteome</keyword>
<dbReference type="Gene3D" id="3.20.20.80">
    <property type="entry name" value="Glycosidases"/>
    <property type="match status" value="1"/>
</dbReference>
<dbReference type="HOGENOM" id="CLU_196311_0_0_1"/>
<proteinExistence type="predicted"/>